<comment type="caution">
    <text evidence="4">The sequence shown here is derived from an EMBL/GenBank/DDBJ whole genome shotgun (WGS) entry which is preliminary data.</text>
</comment>
<dbReference type="EMBL" id="WMBA01000003">
    <property type="protein sequence ID" value="MTD52913.1"/>
    <property type="molecule type" value="Genomic_DNA"/>
</dbReference>
<dbReference type="GO" id="GO:0016491">
    <property type="term" value="F:oxidoreductase activity"/>
    <property type="evidence" value="ECO:0007669"/>
    <property type="project" value="UniProtKB-KW"/>
</dbReference>
<dbReference type="InterPro" id="IPR029479">
    <property type="entry name" value="Nitroreductase"/>
</dbReference>
<feature type="domain" description="Nitroreductase" evidence="3">
    <location>
        <begin position="17"/>
        <end position="181"/>
    </location>
</feature>
<proteinExistence type="inferred from homology"/>
<dbReference type="CDD" id="cd02062">
    <property type="entry name" value="Nitro_FMN_reductase"/>
    <property type="match status" value="1"/>
</dbReference>
<evidence type="ECO:0000256" key="2">
    <source>
        <dbReference type="ARBA" id="ARBA00023002"/>
    </source>
</evidence>
<dbReference type="AlphaFoldDB" id="A0A6N7YVL6"/>
<organism evidence="4 5">
    <name type="scientific">Amycolatopsis pithecellobii</name>
    <dbReference type="NCBI Taxonomy" id="664692"/>
    <lineage>
        <taxon>Bacteria</taxon>
        <taxon>Bacillati</taxon>
        <taxon>Actinomycetota</taxon>
        <taxon>Actinomycetes</taxon>
        <taxon>Pseudonocardiales</taxon>
        <taxon>Pseudonocardiaceae</taxon>
        <taxon>Amycolatopsis</taxon>
    </lineage>
</organism>
<comment type="similarity">
    <text evidence="1">Belongs to the nitroreductase family.</text>
</comment>
<accession>A0A6N7YVL6</accession>
<sequence>MTDLLPLTPDELLTTTRAVRKRLDLSRPVPVEVVREALAVALQAPSGSNRQRWHWIVLTDPAVKATVAKYYQQAYSAYSQAQVYPPDSTAARVASSASYLSEILAEVPVLVIGAIEAGELPDGNQAGVWGSLLPAAWSLALALRARGLGTTWTTLHLQYEHEVAAALGIPSQVRQGVLLPVAYTKGTDFRPAGRIDLESVVHLNGW</sequence>
<reference evidence="4 5" key="1">
    <citation type="submission" date="2019-11" db="EMBL/GenBank/DDBJ databases">
        <title>Draft genome of Amycolatopsis RM579.</title>
        <authorList>
            <person name="Duangmal K."/>
            <person name="Mingma R."/>
        </authorList>
    </citation>
    <scope>NUCLEOTIDE SEQUENCE [LARGE SCALE GENOMIC DNA]</scope>
    <source>
        <strain evidence="4 5">RM579</strain>
    </source>
</reference>
<evidence type="ECO:0000313" key="4">
    <source>
        <dbReference type="EMBL" id="MTD52913.1"/>
    </source>
</evidence>
<evidence type="ECO:0000259" key="3">
    <source>
        <dbReference type="Pfam" id="PF00881"/>
    </source>
</evidence>
<dbReference type="Proteomes" id="UP000440096">
    <property type="component" value="Unassembled WGS sequence"/>
</dbReference>
<evidence type="ECO:0000256" key="1">
    <source>
        <dbReference type="ARBA" id="ARBA00007118"/>
    </source>
</evidence>
<gene>
    <name evidence="4" type="ORF">GKO32_02830</name>
</gene>
<protein>
    <submittedName>
        <fullName evidence="4">Nitroreductase</fullName>
    </submittedName>
</protein>
<keyword evidence="5" id="KW-1185">Reference proteome</keyword>
<dbReference type="PANTHER" id="PTHR43673:SF10">
    <property type="entry name" value="NADH DEHYDROGENASE_NAD(P)H NITROREDUCTASE XCC3605-RELATED"/>
    <property type="match status" value="1"/>
</dbReference>
<dbReference type="SUPFAM" id="SSF55469">
    <property type="entry name" value="FMN-dependent nitroreductase-like"/>
    <property type="match status" value="1"/>
</dbReference>
<evidence type="ECO:0000313" key="5">
    <source>
        <dbReference type="Proteomes" id="UP000440096"/>
    </source>
</evidence>
<name>A0A6N7YVL6_9PSEU</name>
<dbReference type="Gene3D" id="3.40.109.10">
    <property type="entry name" value="NADH Oxidase"/>
    <property type="match status" value="1"/>
</dbReference>
<keyword evidence="2" id="KW-0560">Oxidoreductase</keyword>
<dbReference type="Pfam" id="PF00881">
    <property type="entry name" value="Nitroreductase"/>
    <property type="match status" value="1"/>
</dbReference>
<dbReference type="PANTHER" id="PTHR43673">
    <property type="entry name" value="NAD(P)H NITROREDUCTASE YDGI-RELATED"/>
    <property type="match status" value="1"/>
</dbReference>
<dbReference type="InterPro" id="IPR000415">
    <property type="entry name" value="Nitroreductase-like"/>
</dbReference>